<name>A0A316DU83_9BACT</name>
<dbReference type="RefSeq" id="WP_109744339.1">
    <property type="nucleotide sequence ID" value="NZ_QGGO01000023.1"/>
</dbReference>
<evidence type="ECO:0000256" key="4">
    <source>
        <dbReference type="ARBA" id="ARBA00047208"/>
    </source>
</evidence>
<evidence type="ECO:0000256" key="3">
    <source>
        <dbReference type="ARBA" id="ARBA00046336"/>
    </source>
</evidence>
<organism evidence="6 7">
    <name type="scientific">Arcicella aurantiaca</name>
    <dbReference type="NCBI Taxonomy" id="591202"/>
    <lineage>
        <taxon>Bacteria</taxon>
        <taxon>Pseudomonadati</taxon>
        <taxon>Bacteroidota</taxon>
        <taxon>Cytophagia</taxon>
        <taxon>Cytophagales</taxon>
        <taxon>Flectobacillaceae</taxon>
        <taxon>Arcicella</taxon>
    </lineage>
</organism>
<dbReference type="Pfam" id="PF19906">
    <property type="entry name" value="CGDB"/>
    <property type="match status" value="1"/>
</dbReference>
<dbReference type="InterPro" id="IPR045959">
    <property type="entry name" value="CGDB"/>
</dbReference>
<comment type="similarity">
    <text evidence="3">Belongs to the C-glycoside deglycosidase beta subunit family.</text>
</comment>
<dbReference type="EMBL" id="QGGO01000023">
    <property type="protein sequence ID" value="PWK21631.1"/>
    <property type="molecule type" value="Genomic_DNA"/>
</dbReference>
<comment type="caution">
    <text evidence="6">The sequence shown here is derived from an EMBL/GenBank/DDBJ whole genome shotgun (WGS) entry which is preliminary data.</text>
</comment>
<evidence type="ECO:0000259" key="5">
    <source>
        <dbReference type="Pfam" id="PF19906"/>
    </source>
</evidence>
<reference evidence="6 7" key="1">
    <citation type="submission" date="2018-05" db="EMBL/GenBank/DDBJ databases">
        <title>Genomic Encyclopedia of Archaeal and Bacterial Type Strains, Phase II (KMG-II): from individual species to whole genera.</title>
        <authorList>
            <person name="Goeker M."/>
        </authorList>
    </citation>
    <scope>NUCLEOTIDE SEQUENCE [LARGE SCALE GENOMIC DNA]</scope>
    <source>
        <strain evidence="6 7">DSM 22214</strain>
    </source>
</reference>
<keyword evidence="2" id="KW-0119">Carbohydrate metabolism</keyword>
<sequence>MYEKYMIVPEKAKKTEEGFEIAARLPYYRGVSLSMIEEIEVKVDGETLPHNDVMIIVNGKTYNTEQRENELEERWEMVDDAILSVKKEGGFASGEHTVDLKMVLRIGYLPFPATRFAVPKTISL</sequence>
<accession>A0A316DU83</accession>
<dbReference type="AlphaFoldDB" id="A0A316DU83"/>
<evidence type="ECO:0000256" key="2">
    <source>
        <dbReference type="ARBA" id="ARBA00023277"/>
    </source>
</evidence>
<dbReference type="GO" id="GO:0016829">
    <property type="term" value="F:lyase activity"/>
    <property type="evidence" value="ECO:0007669"/>
    <property type="project" value="UniProtKB-KW"/>
</dbReference>
<keyword evidence="7" id="KW-1185">Reference proteome</keyword>
<evidence type="ECO:0000313" key="7">
    <source>
        <dbReference type="Proteomes" id="UP000245489"/>
    </source>
</evidence>
<feature type="domain" description="C-glycoside deglycosidase beta subunit" evidence="5">
    <location>
        <begin position="3"/>
        <end position="108"/>
    </location>
</feature>
<dbReference type="Proteomes" id="UP000245489">
    <property type="component" value="Unassembled WGS sequence"/>
</dbReference>
<protein>
    <recommendedName>
        <fullName evidence="4">C-deglycosylation enzyme beta subunit</fullName>
    </recommendedName>
</protein>
<evidence type="ECO:0000256" key="1">
    <source>
        <dbReference type="ARBA" id="ARBA00023239"/>
    </source>
</evidence>
<gene>
    <name evidence="6" type="ORF">LV89_03657</name>
</gene>
<keyword evidence="1" id="KW-0456">Lyase</keyword>
<proteinExistence type="inferred from homology"/>
<evidence type="ECO:0000313" key="6">
    <source>
        <dbReference type="EMBL" id="PWK21631.1"/>
    </source>
</evidence>
<dbReference type="OrthoDB" id="1956341at2"/>